<dbReference type="InterPro" id="IPR036264">
    <property type="entry name" value="Bact_exopeptidase_dim_dom"/>
</dbReference>
<keyword evidence="5" id="KW-0378">Hydrolase</keyword>
<dbReference type="RefSeq" id="WP_157677399.1">
    <property type="nucleotide sequence ID" value="NZ_CP022121.1"/>
</dbReference>
<evidence type="ECO:0000259" key="8">
    <source>
        <dbReference type="Pfam" id="PF07687"/>
    </source>
</evidence>
<gene>
    <name evidence="9" type="ORF">NVS47_03850</name>
</gene>
<dbReference type="Pfam" id="PF07687">
    <property type="entry name" value="M20_dimer"/>
    <property type="match status" value="1"/>
</dbReference>
<comment type="cofactor">
    <cofactor evidence="2">
        <name>Zn(2+)</name>
        <dbReference type="ChEBI" id="CHEBI:29105"/>
    </cofactor>
</comment>
<dbReference type="SUPFAM" id="SSF55031">
    <property type="entry name" value="Bacterial exopeptidase dimerisation domain"/>
    <property type="match status" value="1"/>
</dbReference>
<evidence type="ECO:0000256" key="7">
    <source>
        <dbReference type="ARBA" id="ARBA00023285"/>
    </source>
</evidence>
<evidence type="ECO:0000313" key="10">
    <source>
        <dbReference type="Proteomes" id="UP001524944"/>
    </source>
</evidence>
<dbReference type="Pfam" id="PF01546">
    <property type="entry name" value="Peptidase_M20"/>
    <property type="match status" value="1"/>
</dbReference>
<evidence type="ECO:0000313" key="9">
    <source>
        <dbReference type="EMBL" id="MCR6544655.1"/>
    </source>
</evidence>
<keyword evidence="10" id="KW-1185">Reference proteome</keyword>
<proteinExistence type="inferred from homology"/>
<comment type="cofactor">
    <cofactor evidence="1">
        <name>Co(2+)</name>
        <dbReference type="ChEBI" id="CHEBI:48828"/>
    </cofactor>
</comment>
<dbReference type="NCBIfam" id="TIGR01910">
    <property type="entry name" value="DapE-ArgE"/>
    <property type="match status" value="1"/>
</dbReference>
<evidence type="ECO:0000256" key="6">
    <source>
        <dbReference type="ARBA" id="ARBA00022833"/>
    </source>
</evidence>
<dbReference type="Gene3D" id="3.30.70.360">
    <property type="match status" value="1"/>
</dbReference>
<keyword evidence="6" id="KW-0862">Zinc</keyword>
<dbReference type="PANTHER" id="PTHR43808">
    <property type="entry name" value="ACETYLORNITHINE DEACETYLASE"/>
    <property type="match status" value="1"/>
</dbReference>
<sequence length="391" mass="43119">MNVYPWQDLLSKINPDEVVKVVQDMVRLKSINPPGLEKGMSEYVKNYMISKNIPTETLEFATDRYNVISRLKGKGEENPIIFTGHMDVVPVSKDEEKRWQTDPFGGEIFDGNLHGRGSSDMKAGLGAAMVAMGYLAENGIVPPGDIILVATVDEEALMGGAKSIIKTDVVADAKNVVVCEPTGMELVTCCRGRTWADITVKGLTAHASQKGAGINAIDRTLMLMNKMAGYEIPHQEHPYLGTSFWQITVIKGGVEPAIVPDRCTITVDARLVPGQMPQDIWNLMEQLIAEIKEEVPDFEAEIEILDQREPWVTPADDPMIQKIKGAYEVLSMPYRENGFSGTTDGTIFRRIGMEAVIIGPGDLACVHKENEKVSLEQLAQAVQLYLITMLI</sequence>
<evidence type="ECO:0000256" key="2">
    <source>
        <dbReference type="ARBA" id="ARBA00001947"/>
    </source>
</evidence>
<feature type="domain" description="Peptidase M20 dimerisation" evidence="8">
    <location>
        <begin position="191"/>
        <end position="294"/>
    </location>
</feature>
<dbReference type="InterPro" id="IPR050072">
    <property type="entry name" value="Peptidase_M20A"/>
</dbReference>
<evidence type="ECO:0000256" key="3">
    <source>
        <dbReference type="ARBA" id="ARBA00006247"/>
    </source>
</evidence>
<dbReference type="EMBL" id="JANPWE010000001">
    <property type="protein sequence ID" value="MCR6544655.1"/>
    <property type="molecule type" value="Genomic_DNA"/>
</dbReference>
<comment type="similarity">
    <text evidence="3">Belongs to the peptidase M20A family.</text>
</comment>
<protein>
    <submittedName>
        <fullName evidence="9">M20 family metallopeptidase</fullName>
    </submittedName>
</protein>
<evidence type="ECO:0000256" key="5">
    <source>
        <dbReference type="ARBA" id="ARBA00022801"/>
    </source>
</evidence>
<dbReference type="Proteomes" id="UP001524944">
    <property type="component" value="Unassembled WGS sequence"/>
</dbReference>
<dbReference type="CDD" id="cd08659">
    <property type="entry name" value="M20_ArgE_DapE-like"/>
    <property type="match status" value="1"/>
</dbReference>
<comment type="caution">
    <text evidence="9">The sequence shown here is derived from an EMBL/GenBank/DDBJ whole genome shotgun (WGS) entry which is preliminary data.</text>
</comment>
<keyword evidence="4" id="KW-0479">Metal-binding</keyword>
<reference evidence="9 10" key="1">
    <citation type="submission" date="2022-08" db="EMBL/GenBank/DDBJ databases">
        <title>Proteogenomics of the novel Dehalobacterium formicoaceticum strain EZ94 highlights a key role of methyltransferases during anaerobic dichloromethane degradation.</title>
        <authorList>
            <person name="Wasmund K."/>
        </authorList>
    </citation>
    <scope>NUCLEOTIDE SEQUENCE [LARGE SCALE GENOMIC DNA]</scope>
    <source>
        <strain evidence="9 10">EZ94</strain>
    </source>
</reference>
<organism evidence="9 10">
    <name type="scientific">Dehalobacterium formicoaceticum</name>
    <dbReference type="NCBI Taxonomy" id="51515"/>
    <lineage>
        <taxon>Bacteria</taxon>
        <taxon>Bacillati</taxon>
        <taxon>Bacillota</taxon>
        <taxon>Clostridia</taxon>
        <taxon>Eubacteriales</taxon>
        <taxon>Peptococcaceae</taxon>
        <taxon>Dehalobacterium</taxon>
    </lineage>
</organism>
<dbReference type="InterPro" id="IPR002933">
    <property type="entry name" value="Peptidase_M20"/>
</dbReference>
<keyword evidence="7" id="KW-0170">Cobalt</keyword>
<dbReference type="InterPro" id="IPR010182">
    <property type="entry name" value="ArgE/DapE"/>
</dbReference>
<evidence type="ECO:0000256" key="4">
    <source>
        <dbReference type="ARBA" id="ARBA00022723"/>
    </source>
</evidence>
<name>A0ABT1Y1A6_9FIRM</name>
<dbReference type="Gene3D" id="3.40.630.10">
    <property type="entry name" value="Zn peptidases"/>
    <property type="match status" value="2"/>
</dbReference>
<accession>A0ABT1Y1A6</accession>
<dbReference type="PANTHER" id="PTHR43808:SF32">
    <property type="entry name" value="ARGE_DAPE-RELATED DEACYLASE"/>
    <property type="match status" value="1"/>
</dbReference>
<evidence type="ECO:0000256" key="1">
    <source>
        <dbReference type="ARBA" id="ARBA00001941"/>
    </source>
</evidence>
<dbReference type="SUPFAM" id="SSF53187">
    <property type="entry name" value="Zn-dependent exopeptidases"/>
    <property type="match status" value="1"/>
</dbReference>
<dbReference type="InterPro" id="IPR011650">
    <property type="entry name" value="Peptidase_M20_dimer"/>
</dbReference>